<dbReference type="Gene3D" id="3.60.10.10">
    <property type="entry name" value="Endonuclease/exonuclease/phosphatase"/>
    <property type="match status" value="1"/>
</dbReference>
<reference evidence="16" key="2">
    <citation type="submission" date="2025-08" db="UniProtKB">
        <authorList>
            <consortium name="Ensembl"/>
        </authorList>
    </citation>
    <scope>IDENTIFICATION</scope>
</reference>
<keyword evidence="10" id="KW-0727">SH2 domain</keyword>
<reference evidence="16" key="3">
    <citation type="submission" date="2025-09" db="UniProtKB">
        <authorList>
            <consortium name="Ensembl"/>
        </authorList>
    </citation>
    <scope>IDENTIFICATION</scope>
</reference>
<dbReference type="GO" id="GO:0050776">
    <property type="term" value="P:regulation of immune response"/>
    <property type="evidence" value="ECO:0007669"/>
    <property type="project" value="TreeGrafter"/>
</dbReference>
<feature type="region of interest" description="Disordered" evidence="14">
    <location>
        <begin position="682"/>
        <end position="747"/>
    </location>
</feature>
<evidence type="ECO:0000256" key="5">
    <source>
        <dbReference type="ARBA" id="ARBA00012981"/>
    </source>
</evidence>
<evidence type="ECO:0000256" key="9">
    <source>
        <dbReference type="ARBA" id="ARBA00022859"/>
    </source>
</evidence>
<comment type="subcellular location">
    <subcellularLocation>
        <location evidence="3">Cytoplasm</location>
        <location evidence="3">Cytoskeleton</location>
    </subcellularLocation>
    <subcellularLocation>
        <location evidence="2">Membrane</location>
        <topology evidence="2">Peripheral membrane protein</topology>
    </subcellularLocation>
    <subcellularLocation>
        <location evidence="1">Nucleus</location>
    </subcellularLocation>
</comment>
<evidence type="ECO:0000256" key="14">
    <source>
        <dbReference type="SAM" id="MobiDB-lite"/>
    </source>
</evidence>
<sequence length="834" mass="92102">MVTRHNLALPSVALAPLPAARPLAVQNFEVSLGTRRDPVSLLGRAGAGTTPEPHAHVQVKVGKSQRVALTVDVESGTVTVTKRGSGSSEEVIPQDKSKGLLLAAPGIVWDILTILQKREAFCQLLQLMKIQHSNLDEPEIISVYVGTWNMGSTPPPRSLASWLTSRGLGHTQDETTACIPHDLYVIGTQENSLGDREWVEFLCASLKTLMAIDYRVVALQCLWSIKIVVLAKPEHQRRISHVHTSSVKTGIANTLGNKGAVGVSFLFNGTSFGFVNCHLASGSEKTHRRNQNYSDILHSLALGDKRLGGFDLTLRFTHLFWFGDLNYRLDMDVQDILSHIVKKEFQALLAVDQLNLEREKNKVFLRFSEGDISFPPTYRYERGTRDTYVWQKSKPTGMRINVPSWCDRILWKSHPETHVVCNSYGCTDDIVTSDHSPVFATFEVGVTSQFALACIEWESIEVILKTTSRSKCCIEFHSYCLEEVQRSGENTFQNCDIPGFLKLGWSSKHLPVLNPILPDLEYLGDQHLLLSIKGVESCESYGECCLALRSAIGTTAQQFETFLFHRGEETGSVRGWMRVRVPRGRSGTRERLYGNGGRTQPPPGARGHPGPRFPLAPGRGVRPDLAAFAEWISFEEEDPAPQRLRYPGRARPRPRSLPEPATGYTNPAYFIFEGVPNAWLPAPGEAPRRHGEGPAGGQRCRSPAGARGPLSSEEEPWCGRPRSGPLSPSPGHPLSPPRAGHHKRPRSAVLTRDALGLGDCSLYAATHLSQLDQMSRQGRGDRQELPPRQTQHALEPPPRPCREAPRPLGKRGALGALDLEAQPAPPADLQPARM</sequence>
<accession>A0A8U8C9Y8</accession>
<reference evidence="16" key="1">
    <citation type="submission" date="2020-02" db="EMBL/GenBank/DDBJ databases">
        <authorList>
            <person name="Enbody D E."/>
            <person name="Pettersson E M."/>
        </authorList>
    </citation>
    <scope>NUCLEOTIDE SEQUENCE [LARGE SCALE GENOMIC DNA]</scope>
</reference>
<dbReference type="GO" id="GO:0005829">
    <property type="term" value="C:cytosol"/>
    <property type="evidence" value="ECO:0007669"/>
    <property type="project" value="TreeGrafter"/>
</dbReference>
<evidence type="ECO:0000256" key="4">
    <source>
        <dbReference type="ARBA" id="ARBA00008734"/>
    </source>
</evidence>
<dbReference type="GO" id="GO:0005856">
    <property type="term" value="C:cytoskeleton"/>
    <property type="evidence" value="ECO:0007669"/>
    <property type="project" value="UniProtKB-SubCell"/>
</dbReference>
<dbReference type="FunFam" id="3.60.10.10:FF:000005">
    <property type="entry name" value="phosphatidylinositol 3,4,5-trisphosphate 5-phosphatase 1"/>
    <property type="match status" value="1"/>
</dbReference>
<dbReference type="InterPro" id="IPR057509">
    <property type="entry name" value="C2_SHIP1-2_2nd"/>
</dbReference>
<keyword evidence="11" id="KW-0472">Membrane</keyword>
<dbReference type="EC" id="3.1.3.86" evidence="5"/>
<evidence type="ECO:0000256" key="6">
    <source>
        <dbReference type="ARBA" id="ARBA00022490"/>
    </source>
</evidence>
<dbReference type="Proteomes" id="UP000694382">
    <property type="component" value="Chromosome 4A"/>
</dbReference>
<proteinExistence type="inferred from homology"/>
<evidence type="ECO:0000256" key="13">
    <source>
        <dbReference type="ARBA" id="ARBA00023242"/>
    </source>
</evidence>
<evidence type="ECO:0000256" key="8">
    <source>
        <dbReference type="ARBA" id="ARBA00022801"/>
    </source>
</evidence>
<name>A0A8U8C9Y8_GEOPR</name>
<dbReference type="SUPFAM" id="SSF56219">
    <property type="entry name" value="DNase I-like"/>
    <property type="match status" value="1"/>
</dbReference>
<dbReference type="Pfam" id="PF24147">
    <property type="entry name" value="C2_SHIP1-2_2nd"/>
    <property type="match status" value="1"/>
</dbReference>
<dbReference type="PANTHER" id="PTHR46051">
    <property type="entry name" value="SH2 DOMAIN-CONTAINING PROTEIN"/>
    <property type="match status" value="1"/>
</dbReference>
<dbReference type="InterPro" id="IPR036691">
    <property type="entry name" value="Endo/exonu/phosph_ase_sf"/>
</dbReference>
<dbReference type="PANTHER" id="PTHR46051:SF2">
    <property type="entry name" value="PHOSPHATIDYLINOSITOL 3,4,5-TRISPHOSPHATE 5-PHOSPHATASE 2"/>
    <property type="match status" value="1"/>
</dbReference>
<keyword evidence="7" id="KW-0597">Phosphoprotein</keyword>
<dbReference type="InterPro" id="IPR057510">
    <property type="entry name" value="C2_SHIP1-2_first"/>
</dbReference>
<dbReference type="Ensembl" id="ENSCPVT00000025656.1">
    <property type="protein sequence ID" value="ENSCPVP00000026971.1"/>
    <property type="gene ID" value="ENSCPVG00000017247.1"/>
</dbReference>
<dbReference type="AlphaFoldDB" id="A0A8U8C9Y8"/>
<dbReference type="Pfam" id="PF24150">
    <property type="entry name" value="C2_SHIP1-2_first"/>
    <property type="match status" value="1"/>
</dbReference>
<dbReference type="SMART" id="SM00128">
    <property type="entry name" value="IPPc"/>
    <property type="match status" value="1"/>
</dbReference>
<organism evidence="16 17">
    <name type="scientific">Geospiza parvula</name>
    <name type="common">Small tree-finch</name>
    <name type="synonym">Camarhynchus parvulus</name>
    <dbReference type="NCBI Taxonomy" id="87175"/>
    <lineage>
        <taxon>Eukaryota</taxon>
        <taxon>Metazoa</taxon>
        <taxon>Chordata</taxon>
        <taxon>Craniata</taxon>
        <taxon>Vertebrata</taxon>
        <taxon>Euteleostomi</taxon>
        <taxon>Archelosauria</taxon>
        <taxon>Archosauria</taxon>
        <taxon>Dinosauria</taxon>
        <taxon>Saurischia</taxon>
        <taxon>Theropoda</taxon>
        <taxon>Coelurosauria</taxon>
        <taxon>Aves</taxon>
        <taxon>Neognathae</taxon>
        <taxon>Neoaves</taxon>
        <taxon>Telluraves</taxon>
        <taxon>Australaves</taxon>
        <taxon>Passeriformes</taxon>
        <taxon>Thraupidae</taxon>
        <taxon>Camarhynchus</taxon>
    </lineage>
</organism>
<keyword evidence="13" id="KW-0539">Nucleus</keyword>
<evidence type="ECO:0000256" key="7">
    <source>
        <dbReference type="ARBA" id="ARBA00022553"/>
    </source>
</evidence>
<dbReference type="GO" id="GO:0016020">
    <property type="term" value="C:membrane"/>
    <property type="evidence" value="ECO:0007669"/>
    <property type="project" value="UniProtKB-SubCell"/>
</dbReference>
<evidence type="ECO:0000313" key="17">
    <source>
        <dbReference type="Proteomes" id="UP000694382"/>
    </source>
</evidence>
<evidence type="ECO:0000256" key="1">
    <source>
        <dbReference type="ARBA" id="ARBA00004123"/>
    </source>
</evidence>
<keyword evidence="6" id="KW-0963">Cytoplasm</keyword>
<dbReference type="GO" id="GO:0002376">
    <property type="term" value="P:immune system process"/>
    <property type="evidence" value="ECO:0007669"/>
    <property type="project" value="UniProtKB-KW"/>
</dbReference>
<keyword evidence="8" id="KW-0378">Hydrolase</keyword>
<dbReference type="InterPro" id="IPR000300">
    <property type="entry name" value="IPPc"/>
</dbReference>
<evidence type="ECO:0000256" key="3">
    <source>
        <dbReference type="ARBA" id="ARBA00004245"/>
    </source>
</evidence>
<keyword evidence="17" id="KW-1185">Reference proteome</keyword>
<dbReference type="GO" id="GO:0034485">
    <property type="term" value="F:phosphatidylinositol-3,4,5-trisphosphate 5-phosphatase activity"/>
    <property type="evidence" value="ECO:0007669"/>
    <property type="project" value="UniProtKB-EC"/>
</dbReference>
<feature type="region of interest" description="Disordered" evidence="14">
    <location>
        <begin position="585"/>
        <end position="619"/>
    </location>
</feature>
<dbReference type="GO" id="GO:0005634">
    <property type="term" value="C:nucleus"/>
    <property type="evidence" value="ECO:0007669"/>
    <property type="project" value="UniProtKB-SubCell"/>
</dbReference>
<keyword evidence="12" id="KW-0206">Cytoskeleton</keyword>
<dbReference type="Pfam" id="PF22669">
    <property type="entry name" value="Exo_endo_phos2"/>
    <property type="match status" value="1"/>
</dbReference>
<evidence type="ECO:0000259" key="15">
    <source>
        <dbReference type="SMART" id="SM00128"/>
    </source>
</evidence>
<keyword evidence="9" id="KW-0391">Immunity</keyword>
<feature type="region of interest" description="Disordered" evidence="14">
    <location>
        <begin position="774"/>
        <end position="834"/>
    </location>
</feature>
<evidence type="ECO:0000256" key="12">
    <source>
        <dbReference type="ARBA" id="ARBA00023212"/>
    </source>
</evidence>
<dbReference type="GO" id="GO:0004445">
    <property type="term" value="F:inositol-polyphosphate 5-phosphatase activity"/>
    <property type="evidence" value="ECO:0007669"/>
    <property type="project" value="TreeGrafter"/>
</dbReference>
<evidence type="ECO:0000256" key="11">
    <source>
        <dbReference type="ARBA" id="ARBA00023136"/>
    </source>
</evidence>
<feature type="compositionally biased region" description="Pro residues" evidence="14">
    <location>
        <begin position="727"/>
        <end position="736"/>
    </location>
</feature>
<evidence type="ECO:0000256" key="2">
    <source>
        <dbReference type="ARBA" id="ARBA00004170"/>
    </source>
</evidence>
<protein>
    <recommendedName>
        <fullName evidence="5">phosphatidylinositol-3,4,5-trisphosphate 5-phosphatase</fullName>
        <ecNumber evidence="5">3.1.3.86</ecNumber>
    </recommendedName>
</protein>
<evidence type="ECO:0000256" key="10">
    <source>
        <dbReference type="ARBA" id="ARBA00022999"/>
    </source>
</evidence>
<dbReference type="GO" id="GO:0043569">
    <property type="term" value="P:negative regulation of insulin-like growth factor receptor signaling pathway"/>
    <property type="evidence" value="ECO:0007669"/>
    <property type="project" value="TreeGrafter"/>
</dbReference>
<comment type="similarity">
    <text evidence="4">Belongs to the inositol 1,4,5-trisphosphate 5-phosphatase family.</text>
</comment>
<evidence type="ECO:0000313" key="16">
    <source>
        <dbReference type="Ensembl" id="ENSCPVP00000026971.1"/>
    </source>
</evidence>
<feature type="region of interest" description="Disordered" evidence="14">
    <location>
        <begin position="642"/>
        <end position="662"/>
    </location>
</feature>
<dbReference type="GO" id="GO:0046856">
    <property type="term" value="P:phosphatidylinositol dephosphorylation"/>
    <property type="evidence" value="ECO:0007669"/>
    <property type="project" value="InterPro"/>
</dbReference>
<feature type="domain" description="Inositol polyphosphate-related phosphatase" evidence="15">
    <location>
        <begin position="139"/>
        <end position="452"/>
    </location>
</feature>